<dbReference type="STRING" id="856793.MICA_2267"/>
<dbReference type="InterPro" id="IPR036249">
    <property type="entry name" value="Thioredoxin-like_sf"/>
</dbReference>
<dbReference type="EMBL" id="CP002382">
    <property type="protein sequence ID" value="AEP10570.1"/>
    <property type="molecule type" value="Genomic_DNA"/>
</dbReference>
<dbReference type="OrthoDB" id="9780147at2"/>
<dbReference type="GO" id="GO:0016491">
    <property type="term" value="F:oxidoreductase activity"/>
    <property type="evidence" value="ECO:0007669"/>
    <property type="project" value="InterPro"/>
</dbReference>
<dbReference type="KEGG" id="mai:MICA_2267"/>
<accession>G2KT26</accession>
<gene>
    <name evidence="2" type="ordered locus">MICA_2267</name>
</gene>
<name>G2KT26_MICAA</name>
<dbReference type="eggNOG" id="COG1651">
    <property type="taxonomic scope" value="Bacteria"/>
</dbReference>
<reference evidence="2 3" key="1">
    <citation type="journal article" date="2011" name="BMC Genomics">
        <title>Genomic insights into an obligate epibiotic bacterial predator: Micavibrio aeruginosavorus ARL-13.</title>
        <authorList>
            <person name="Wang Z."/>
            <person name="Kadouri D."/>
            <person name="Wu M."/>
        </authorList>
    </citation>
    <scope>NUCLEOTIDE SEQUENCE [LARGE SCALE GENOMIC DNA]</scope>
    <source>
        <strain evidence="2 3">ARL-13</strain>
    </source>
</reference>
<organism evidence="2 3">
    <name type="scientific">Micavibrio aeruginosavorus (strain ARL-13)</name>
    <dbReference type="NCBI Taxonomy" id="856793"/>
    <lineage>
        <taxon>Bacteria</taxon>
        <taxon>Pseudomonadati</taxon>
        <taxon>Bdellovibrionota</taxon>
        <taxon>Bdellovibrionia</taxon>
        <taxon>Bdellovibrionales</taxon>
        <taxon>Pseudobdellovibrionaceae</taxon>
        <taxon>Micavibrio</taxon>
    </lineage>
</organism>
<proteinExistence type="predicted"/>
<evidence type="ECO:0000313" key="3">
    <source>
        <dbReference type="Proteomes" id="UP000009286"/>
    </source>
</evidence>
<evidence type="ECO:0000313" key="2">
    <source>
        <dbReference type="EMBL" id="AEP10570.1"/>
    </source>
</evidence>
<dbReference type="AlphaFoldDB" id="G2KT26"/>
<feature type="domain" description="DSBA-like thioredoxin" evidence="1">
    <location>
        <begin position="62"/>
        <end position="190"/>
    </location>
</feature>
<dbReference type="Proteomes" id="UP000009286">
    <property type="component" value="Chromosome"/>
</dbReference>
<dbReference type="InterPro" id="IPR001853">
    <property type="entry name" value="DSBA-like_thioredoxin_dom"/>
</dbReference>
<evidence type="ECO:0000259" key="1">
    <source>
        <dbReference type="Pfam" id="PF01323"/>
    </source>
</evidence>
<dbReference type="HOGENOM" id="CLU_1287623_0_0_5"/>
<dbReference type="Pfam" id="PF01323">
    <property type="entry name" value="DSBA"/>
    <property type="match status" value="1"/>
</dbReference>
<dbReference type="Gene3D" id="3.40.30.10">
    <property type="entry name" value="Glutaredoxin"/>
    <property type="match status" value="1"/>
</dbReference>
<sequence length="214" mass="23129">MWGLGGFAILLVFLATSMTMRTLSWKKTQSHITQAVAGQVMHAAEQGDPVIRIVALTRYGSCDPCMQAHQALTQALADEAAGAGDIQVIVQPVPLSDPHNQRLARLALAAGLQDKFAPFHDALMNYDGALTDDVVKTLAMDAGVDFDRLNADMNDPRVDDALNAGRALMDAVKPPALPSFVFNDHLVFAPPKDGVFKSSDFLAFFNHVRTTPSR</sequence>
<keyword evidence="3" id="KW-1185">Reference proteome</keyword>
<protein>
    <submittedName>
        <fullName evidence="2">DSBA-like thioredoxin domain protein</fullName>
    </submittedName>
</protein>
<dbReference type="SUPFAM" id="SSF52833">
    <property type="entry name" value="Thioredoxin-like"/>
    <property type="match status" value="1"/>
</dbReference>